<evidence type="ECO:0000259" key="5">
    <source>
        <dbReference type="Pfam" id="PF01625"/>
    </source>
</evidence>
<comment type="similarity">
    <text evidence="4">Belongs to the MsrA Met sulfoxide reductase family.</text>
</comment>
<dbReference type="SUPFAM" id="SSF55068">
    <property type="entry name" value="Peptide methionine sulfoxide reductase"/>
    <property type="match status" value="1"/>
</dbReference>
<dbReference type="Pfam" id="PF01625">
    <property type="entry name" value="PMSR"/>
    <property type="match status" value="1"/>
</dbReference>
<gene>
    <name evidence="4 6" type="primary">msrA</name>
    <name evidence="6" type="ORF">BN2475_280026</name>
</gene>
<dbReference type="AlphaFoldDB" id="A0A1N7S177"/>
<evidence type="ECO:0000256" key="3">
    <source>
        <dbReference type="ARBA" id="ARBA00048782"/>
    </source>
</evidence>
<dbReference type="Proteomes" id="UP000187012">
    <property type="component" value="Unassembled WGS sequence"/>
</dbReference>
<comment type="catalytic activity">
    <reaction evidence="2 4">
        <text>L-methionyl-[protein] + [thioredoxin]-disulfide + H2O = L-methionyl-(S)-S-oxide-[protein] + [thioredoxin]-dithiol</text>
        <dbReference type="Rhea" id="RHEA:14217"/>
        <dbReference type="Rhea" id="RHEA-COMP:10698"/>
        <dbReference type="Rhea" id="RHEA-COMP:10700"/>
        <dbReference type="Rhea" id="RHEA-COMP:12313"/>
        <dbReference type="Rhea" id="RHEA-COMP:12315"/>
        <dbReference type="ChEBI" id="CHEBI:15377"/>
        <dbReference type="ChEBI" id="CHEBI:16044"/>
        <dbReference type="ChEBI" id="CHEBI:29950"/>
        <dbReference type="ChEBI" id="CHEBI:44120"/>
        <dbReference type="ChEBI" id="CHEBI:50058"/>
        <dbReference type="EC" id="1.8.4.11"/>
    </reaction>
</comment>
<dbReference type="GO" id="GO:0008113">
    <property type="term" value="F:peptide-methionine (S)-S-oxide reductase activity"/>
    <property type="evidence" value="ECO:0007669"/>
    <property type="project" value="UniProtKB-UniRule"/>
</dbReference>
<name>A0A1N7S177_9BURK</name>
<dbReference type="Gene3D" id="3.30.1060.10">
    <property type="entry name" value="Peptide methionine sulphoxide reductase MsrA"/>
    <property type="match status" value="1"/>
</dbReference>
<dbReference type="NCBIfam" id="TIGR00401">
    <property type="entry name" value="msrA"/>
    <property type="match status" value="1"/>
</dbReference>
<dbReference type="EC" id="1.8.4.11" evidence="4"/>
<dbReference type="HAMAP" id="MF_01401">
    <property type="entry name" value="MsrA"/>
    <property type="match status" value="1"/>
</dbReference>
<feature type="active site" evidence="4">
    <location>
        <position position="71"/>
    </location>
</feature>
<reference evidence="6 7" key="1">
    <citation type="submission" date="2016-12" db="EMBL/GenBank/DDBJ databases">
        <authorList>
            <person name="Song W.-J."/>
            <person name="Kurnit D.M."/>
        </authorList>
    </citation>
    <scope>NUCLEOTIDE SEQUENCE [LARGE SCALE GENOMIC DNA]</scope>
    <source>
        <strain evidence="6 7">STM7296</strain>
    </source>
</reference>
<evidence type="ECO:0000256" key="4">
    <source>
        <dbReference type="HAMAP-Rule" id="MF_01401"/>
    </source>
</evidence>
<dbReference type="GO" id="GO:0033744">
    <property type="term" value="F:L-methionine:thioredoxin-disulfide S-oxidoreductase activity"/>
    <property type="evidence" value="ECO:0007669"/>
    <property type="project" value="RHEA"/>
</dbReference>
<dbReference type="OrthoDB" id="4174719at2"/>
<feature type="domain" description="Peptide methionine sulphoxide reductase MsrA" evidence="5">
    <location>
        <begin position="64"/>
        <end position="216"/>
    </location>
</feature>
<comment type="catalytic activity">
    <reaction evidence="3 4">
        <text>[thioredoxin]-disulfide + L-methionine + H2O = L-methionine (S)-S-oxide + [thioredoxin]-dithiol</text>
        <dbReference type="Rhea" id="RHEA:19993"/>
        <dbReference type="Rhea" id="RHEA-COMP:10698"/>
        <dbReference type="Rhea" id="RHEA-COMP:10700"/>
        <dbReference type="ChEBI" id="CHEBI:15377"/>
        <dbReference type="ChEBI" id="CHEBI:29950"/>
        <dbReference type="ChEBI" id="CHEBI:50058"/>
        <dbReference type="ChEBI" id="CHEBI:57844"/>
        <dbReference type="ChEBI" id="CHEBI:58772"/>
        <dbReference type="EC" id="1.8.4.11"/>
    </reaction>
</comment>
<dbReference type="PANTHER" id="PTHR43774">
    <property type="entry name" value="PEPTIDE METHIONINE SULFOXIDE REDUCTASE"/>
    <property type="match status" value="1"/>
</dbReference>
<dbReference type="RefSeq" id="WP_094780148.1">
    <property type="nucleotide sequence ID" value="NZ_CYGX02000028.1"/>
</dbReference>
<keyword evidence="7" id="KW-1185">Reference proteome</keyword>
<proteinExistence type="inferred from homology"/>
<accession>A0A1N7S177</accession>
<dbReference type="STRING" id="1247936.BN2475_280026"/>
<dbReference type="PANTHER" id="PTHR43774:SF1">
    <property type="entry name" value="PEPTIDE METHIONINE SULFOXIDE REDUCTASE MSRA 2"/>
    <property type="match status" value="1"/>
</dbReference>
<dbReference type="InterPro" id="IPR036509">
    <property type="entry name" value="Met_Sox_Rdtase_MsrA_sf"/>
</dbReference>
<evidence type="ECO:0000256" key="2">
    <source>
        <dbReference type="ARBA" id="ARBA00047806"/>
    </source>
</evidence>
<evidence type="ECO:0000313" key="6">
    <source>
        <dbReference type="EMBL" id="SIT41128.1"/>
    </source>
</evidence>
<dbReference type="InterPro" id="IPR002569">
    <property type="entry name" value="Met_Sox_Rdtase_MsrA_dom"/>
</dbReference>
<dbReference type="EMBL" id="CYGX02000028">
    <property type="protein sequence ID" value="SIT41128.1"/>
    <property type="molecule type" value="Genomic_DNA"/>
</dbReference>
<organism evidence="6 7">
    <name type="scientific">Paraburkholderia ribeironis</name>
    <dbReference type="NCBI Taxonomy" id="1247936"/>
    <lineage>
        <taxon>Bacteria</taxon>
        <taxon>Pseudomonadati</taxon>
        <taxon>Pseudomonadota</taxon>
        <taxon>Betaproteobacteria</taxon>
        <taxon>Burkholderiales</taxon>
        <taxon>Burkholderiaceae</taxon>
        <taxon>Paraburkholderia</taxon>
    </lineage>
</organism>
<evidence type="ECO:0000313" key="7">
    <source>
        <dbReference type="Proteomes" id="UP000187012"/>
    </source>
</evidence>
<evidence type="ECO:0000256" key="1">
    <source>
        <dbReference type="ARBA" id="ARBA00023002"/>
    </source>
</evidence>
<sequence>MNITKRSDGKPARSRAAGVSIALGLGALALLLAQRMTFASEAAVVIAPPALDEPVSASTAHEETAVFAGGCFWGVQGVFQHVRGVTRAVSGYSGGQRDTAEYEIVSGGETGHAESVQVTFDPSKVTYGQLLQVYFSVIHDPTELNRQGPDSGTQYRSALFPLNDTQRRVAQGYIAQLDKAHAFPAPIVTKTEPFKGFYPAEAYHQNYLTLHPNSAYIAFNDMPKVANLKRLFPNLYRDKPVLVEAAH</sequence>
<keyword evidence="1 4" id="KW-0560">Oxidoreductase</keyword>
<comment type="function">
    <text evidence="4">Has an important function as a repair enzyme for proteins that have been inactivated by oxidation. Catalyzes the reversible oxidation-reduction of methionine sulfoxide in proteins to methionine.</text>
</comment>
<protein>
    <recommendedName>
        <fullName evidence="4">Peptide methionine sulfoxide reductase MsrA</fullName>
        <shortName evidence="4">Protein-methionine-S-oxide reductase</shortName>
        <ecNumber evidence="4">1.8.4.11</ecNumber>
    </recommendedName>
    <alternativeName>
        <fullName evidence="4">Peptide-methionine (S)-S-oxide reductase</fullName>
        <shortName evidence="4">Peptide Met(O) reductase</shortName>
    </alternativeName>
</protein>